<dbReference type="Proteomes" id="UP001054252">
    <property type="component" value="Unassembled WGS sequence"/>
</dbReference>
<dbReference type="PANTHER" id="PTHR47876">
    <property type="entry name" value="OS08G0260000 PROTEIN"/>
    <property type="match status" value="1"/>
</dbReference>
<evidence type="ECO:0000313" key="2">
    <source>
        <dbReference type="Proteomes" id="UP001054252"/>
    </source>
</evidence>
<proteinExistence type="predicted"/>
<dbReference type="PANTHER" id="PTHR47876:SF2">
    <property type="entry name" value="GCN5-RELATED N-ACETYLTRANSFERASE 7, CHLOROPLASTIC"/>
    <property type="match status" value="1"/>
</dbReference>
<keyword evidence="2" id="KW-1185">Reference proteome</keyword>
<organism evidence="1 2">
    <name type="scientific">Rubroshorea leprosula</name>
    <dbReference type="NCBI Taxonomy" id="152421"/>
    <lineage>
        <taxon>Eukaryota</taxon>
        <taxon>Viridiplantae</taxon>
        <taxon>Streptophyta</taxon>
        <taxon>Embryophyta</taxon>
        <taxon>Tracheophyta</taxon>
        <taxon>Spermatophyta</taxon>
        <taxon>Magnoliopsida</taxon>
        <taxon>eudicotyledons</taxon>
        <taxon>Gunneridae</taxon>
        <taxon>Pentapetalae</taxon>
        <taxon>rosids</taxon>
        <taxon>malvids</taxon>
        <taxon>Malvales</taxon>
        <taxon>Dipterocarpaceae</taxon>
        <taxon>Rubroshorea</taxon>
    </lineage>
</organism>
<dbReference type="EMBL" id="BPVZ01000049">
    <property type="protein sequence ID" value="GKV18171.1"/>
    <property type="molecule type" value="Genomic_DNA"/>
</dbReference>
<sequence>MALLSFRFPPYSPVPSSSTLSLPIASPSPRWCPSCHQPSASATSLLISLRPVAASQVCPSTHQPQPILIDKSSLIVSEAASEDQFWAAASLRVRTFYNFQPSSYGIQDHKKYLVDREFEALKERVAGKREGFNKVSCINATLPLSQTSSFPDDLCAACKEIIIYGKLEFITLIRIRVLNPRMPQLVKNLRFPVRDLKFKS</sequence>
<gene>
    <name evidence="1" type="ORF">SLEP1_g28593</name>
</gene>
<accession>A0AAV5JZT9</accession>
<protein>
    <submittedName>
        <fullName evidence="1">Uncharacterized protein</fullName>
    </submittedName>
</protein>
<comment type="caution">
    <text evidence="1">The sequence shown here is derived from an EMBL/GenBank/DDBJ whole genome shotgun (WGS) entry which is preliminary data.</text>
</comment>
<evidence type="ECO:0000313" key="1">
    <source>
        <dbReference type="EMBL" id="GKV18171.1"/>
    </source>
</evidence>
<reference evidence="1 2" key="1">
    <citation type="journal article" date="2021" name="Commun. Biol.">
        <title>The genome of Shorea leprosula (Dipterocarpaceae) highlights the ecological relevance of drought in aseasonal tropical rainforests.</title>
        <authorList>
            <person name="Ng K.K.S."/>
            <person name="Kobayashi M.J."/>
            <person name="Fawcett J.A."/>
            <person name="Hatakeyama M."/>
            <person name="Paape T."/>
            <person name="Ng C.H."/>
            <person name="Ang C.C."/>
            <person name="Tnah L.H."/>
            <person name="Lee C.T."/>
            <person name="Nishiyama T."/>
            <person name="Sese J."/>
            <person name="O'Brien M.J."/>
            <person name="Copetti D."/>
            <person name="Mohd Noor M.I."/>
            <person name="Ong R.C."/>
            <person name="Putra M."/>
            <person name="Sireger I.Z."/>
            <person name="Indrioko S."/>
            <person name="Kosugi Y."/>
            <person name="Izuno A."/>
            <person name="Isagi Y."/>
            <person name="Lee S.L."/>
            <person name="Shimizu K.K."/>
        </authorList>
    </citation>
    <scope>NUCLEOTIDE SEQUENCE [LARGE SCALE GENOMIC DNA]</scope>
    <source>
        <strain evidence="1">214</strain>
    </source>
</reference>
<name>A0AAV5JZT9_9ROSI</name>
<dbReference type="AlphaFoldDB" id="A0AAV5JZT9"/>
<dbReference type="GO" id="GO:0009507">
    <property type="term" value="C:chloroplast"/>
    <property type="evidence" value="ECO:0007669"/>
    <property type="project" value="TreeGrafter"/>
</dbReference>